<keyword evidence="3" id="KW-1185">Reference proteome</keyword>
<accession>A0ABR9QDJ8</accession>
<feature type="region of interest" description="Disordered" evidence="1">
    <location>
        <begin position="65"/>
        <end position="88"/>
    </location>
</feature>
<reference evidence="2 3" key="1">
    <citation type="submission" date="2020-10" db="EMBL/GenBank/DDBJ databases">
        <title>Bacillus sp. HD4P25, an endophyte from a halophyte.</title>
        <authorList>
            <person name="Sun J.-Q."/>
        </authorList>
    </citation>
    <scope>NUCLEOTIDE SEQUENCE [LARGE SCALE GENOMIC DNA]</scope>
    <source>
        <strain evidence="2 3">YIM 93174</strain>
    </source>
</reference>
<feature type="compositionally biased region" description="Basic and acidic residues" evidence="1">
    <location>
        <begin position="1"/>
        <end position="15"/>
    </location>
</feature>
<organism evidence="2 3">
    <name type="scientific">Litchfieldia luteola</name>
    <dbReference type="NCBI Taxonomy" id="682179"/>
    <lineage>
        <taxon>Bacteria</taxon>
        <taxon>Bacillati</taxon>
        <taxon>Bacillota</taxon>
        <taxon>Bacilli</taxon>
        <taxon>Bacillales</taxon>
        <taxon>Bacillaceae</taxon>
        <taxon>Litchfieldia</taxon>
    </lineage>
</organism>
<dbReference type="EMBL" id="JADCLJ010000004">
    <property type="protein sequence ID" value="MBE4906567.1"/>
    <property type="molecule type" value="Genomic_DNA"/>
</dbReference>
<protein>
    <submittedName>
        <fullName evidence="2">Uncharacterized protein</fullName>
    </submittedName>
</protein>
<name>A0ABR9QDJ8_9BACI</name>
<proteinExistence type="predicted"/>
<evidence type="ECO:0000256" key="1">
    <source>
        <dbReference type="SAM" id="MobiDB-lite"/>
    </source>
</evidence>
<gene>
    <name evidence="2" type="ORF">IMZ08_00675</name>
</gene>
<comment type="caution">
    <text evidence="2">The sequence shown here is derived from an EMBL/GenBank/DDBJ whole genome shotgun (WGS) entry which is preliminary data.</text>
</comment>
<evidence type="ECO:0000313" key="3">
    <source>
        <dbReference type="Proteomes" id="UP001516662"/>
    </source>
</evidence>
<evidence type="ECO:0000313" key="2">
    <source>
        <dbReference type="EMBL" id="MBE4906567.1"/>
    </source>
</evidence>
<feature type="region of interest" description="Disordered" evidence="1">
    <location>
        <begin position="1"/>
        <end position="32"/>
    </location>
</feature>
<sequence length="88" mass="10332">MLFRQVDRRIEETSRNPEVIQTGRPANRGNESESWCYSDRLLGEKLKRVGIPRLFRQVERQIEETSRNRSVIQTGRTDHHNTVAPINT</sequence>
<dbReference type="Proteomes" id="UP001516662">
    <property type="component" value="Unassembled WGS sequence"/>
</dbReference>